<evidence type="ECO:0000313" key="4">
    <source>
        <dbReference type="Proteomes" id="UP000030512"/>
    </source>
</evidence>
<sequence>MAKTLYQLLNIPESANGLQIHRAFKDIERHWAKREDDSAIDTLNRAREAFVILSDTDRRIAYDRKLAASRLQPTEIAPPNAIERSRTSLWLQRVAIALLLLFPIGSWIYHNNQQSKQQAELQQIQNAKLIAATEALKSQQEQLLRENQQISAQHQDELEARRMEIELRLGQQQLDDAKILSQQQLQNQARSLDLMEKHLNTDTRTQEQNIAERQAELQYQKPAMAMALQEQQDQHLSLQRQRSLQQHDENISSINSLRAARLKAYDRDHGSGGISTSNPAVDP</sequence>
<dbReference type="KEGG" id="mdn:JT25_000170"/>
<dbReference type="Proteomes" id="UP000030512">
    <property type="component" value="Chromosome"/>
</dbReference>
<organism evidence="3 4">
    <name type="scientific">Methylomonas denitrificans</name>
    <dbReference type="NCBI Taxonomy" id="1538553"/>
    <lineage>
        <taxon>Bacteria</taxon>
        <taxon>Pseudomonadati</taxon>
        <taxon>Pseudomonadota</taxon>
        <taxon>Gammaproteobacteria</taxon>
        <taxon>Methylococcales</taxon>
        <taxon>Methylococcaceae</taxon>
        <taxon>Methylomonas</taxon>
    </lineage>
</organism>
<dbReference type="InterPro" id="IPR036869">
    <property type="entry name" value="J_dom_sf"/>
</dbReference>
<dbReference type="STRING" id="1538553.JT25_000170"/>
<keyword evidence="4" id="KW-1185">Reference proteome</keyword>
<dbReference type="AlphaFoldDB" id="A0A140E3D9"/>
<dbReference type="EMBL" id="CP014476">
    <property type="protein sequence ID" value="AMK74913.1"/>
    <property type="molecule type" value="Genomic_DNA"/>
</dbReference>
<keyword evidence="1" id="KW-0143">Chaperone</keyword>
<reference evidence="3 4" key="1">
    <citation type="journal article" date="2015" name="Environ. Microbiol.">
        <title>Methane oxidation coupled to nitrate reduction under hypoxia by the Gammaproteobacterium Methylomonas denitrificans, sp. nov. type strain FJG1.</title>
        <authorList>
            <person name="Kits K.D."/>
            <person name="Klotz M.G."/>
            <person name="Stein L.Y."/>
        </authorList>
    </citation>
    <scope>NUCLEOTIDE SEQUENCE [LARGE SCALE GENOMIC DNA]</scope>
    <source>
        <strain evidence="3 4">FJG1</strain>
    </source>
</reference>
<protein>
    <recommendedName>
        <fullName evidence="2">J domain-containing protein</fullName>
    </recommendedName>
</protein>
<dbReference type="Gene3D" id="1.10.287.110">
    <property type="entry name" value="DnaJ domain"/>
    <property type="match status" value="1"/>
</dbReference>
<evidence type="ECO:0000313" key="3">
    <source>
        <dbReference type="EMBL" id="AMK74913.1"/>
    </source>
</evidence>
<accession>A0A140E3D9</accession>
<dbReference type="OrthoDB" id="5573679at2"/>
<evidence type="ECO:0000259" key="2">
    <source>
        <dbReference type="PROSITE" id="PS50076"/>
    </source>
</evidence>
<dbReference type="RefSeq" id="WP_036274733.1">
    <property type="nucleotide sequence ID" value="NZ_CP014476.1"/>
</dbReference>
<dbReference type="PROSITE" id="PS50076">
    <property type="entry name" value="DNAJ_2"/>
    <property type="match status" value="1"/>
</dbReference>
<evidence type="ECO:0000256" key="1">
    <source>
        <dbReference type="ARBA" id="ARBA00023186"/>
    </source>
</evidence>
<name>A0A140E3D9_9GAMM</name>
<dbReference type="InterPro" id="IPR001623">
    <property type="entry name" value="DnaJ_domain"/>
</dbReference>
<gene>
    <name evidence="3" type="ORF">JT25_000170</name>
</gene>
<feature type="domain" description="J" evidence="2">
    <location>
        <begin position="4"/>
        <end position="66"/>
    </location>
</feature>
<dbReference type="SUPFAM" id="SSF46565">
    <property type="entry name" value="Chaperone J-domain"/>
    <property type="match status" value="1"/>
</dbReference>
<proteinExistence type="predicted"/>